<dbReference type="Proteomes" id="UP000299102">
    <property type="component" value="Unassembled WGS sequence"/>
</dbReference>
<gene>
    <name evidence="1" type="ORF">EVAR_96169_1</name>
</gene>
<accession>A0A4C1VJU7</accession>
<organism evidence="1 2">
    <name type="scientific">Eumeta variegata</name>
    <name type="common">Bagworm moth</name>
    <name type="synonym">Eumeta japonica</name>
    <dbReference type="NCBI Taxonomy" id="151549"/>
    <lineage>
        <taxon>Eukaryota</taxon>
        <taxon>Metazoa</taxon>
        <taxon>Ecdysozoa</taxon>
        <taxon>Arthropoda</taxon>
        <taxon>Hexapoda</taxon>
        <taxon>Insecta</taxon>
        <taxon>Pterygota</taxon>
        <taxon>Neoptera</taxon>
        <taxon>Endopterygota</taxon>
        <taxon>Lepidoptera</taxon>
        <taxon>Glossata</taxon>
        <taxon>Ditrysia</taxon>
        <taxon>Tineoidea</taxon>
        <taxon>Psychidae</taxon>
        <taxon>Oiketicinae</taxon>
        <taxon>Eumeta</taxon>
    </lineage>
</organism>
<name>A0A4C1VJU7_EUMVA</name>
<evidence type="ECO:0000313" key="1">
    <source>
        <dbReference type="EMBL" id="GBP38567.1"/>
    </source>
</evidence>
<sequence length="68" mass="7526">MVLKGQANPLAELPQTVPALHTANLMDYLPIRKAGNTLVTLADWHVFMGSGDYWLFTGSHARFLLDLS</sequence>
<evidence type="ECO:0000313" key="2">
    <source>
        <dbReference type="Proteomes" id="UP000299102"/>
    </source>
</evidence>
<dbReference type="EMBL" id="BGZK01000351">
    <property type="protein sequence ID" value="GBP38567.1"/>
    <property type="molecule type" value="Genomic_DNA"/>
</dbReference>
<dbReference type="AlphaFoldDB" id="A0A4C1VJU7"/>
<protein>
    <submittedName>
        <fullName evidence="1">Uncharacterized protein</fullName>
    </submittedName>
</protein>
<comment type="caution">
    <text evidence="1">The sequence shown here is derived from an EMBL/GenBank/DDBJ whole genome shotgun (WGS) entry which is preliminary data.</text>
</comment>
<reference evidence="1 2" key="1">
    <citation type="journal article" date="2019" name="Commun. Biol.">
        <title>The bagworm genome reveals a unique fibroin gene that provides high tensile strength.</title>
        <authorList>
            <person name="Kono N."/>
            <person name="Nakamura H."/>
            <person name="Ohtoshi R."/>
            <person name="Tomita M."/>
            <person name="Numata K."/>
            <person name="Arakawa K."/>
        </authorList>
    </citation>
    <scope>NUCLEOTIDE SEQUENCE [LARGE SCALE GENOMIC DNA]</scope>
</reference>
<proteinExistence type="predicted"/>
<keyword evidence="2" id="KW-1185">Reference proteome</keyword>